<dbReference type="RefSeq" id="WP_133902719.1">
    <property type="nucleotide sequence ID" value="NZ_SOCP01000004.1"/>
</dbReference>
<dbReference type="AlphaFoldDB" id="A0A4V3FU34"/>
<dbReference type="EMBL" id="SOCP01000004">
    <property type="protein sequence ID" value="TDV53681.1"/>
    <property type="molecule type" value="Genomic_DNA"/>
</dbReference>
<protein>
    <submittedName>
        <fullName evidence="1">Uncharacterized protein</fullName>
    </submittedName>
</protein>
<comment type="caution">
    <text evidence="1">The sequence shown here is derived from an EMBL/GenBank/DDBJ whole genome shotgun (WGS) entry which is preliminary data.</text>
</comment>
<gene>
    <name evidence="1" type="ORF">CLV71_104149</name>
</gene>
<reference evidence="1 2" key="1">
    <citation type="submission" date="2019-03" db="EMBL/GenBank/DDBJ databases">
        <title>Genomic Encyclopedia of Archaeal and Bacterial Type Strains, Phase II (KMG-II): from individual species to whole genera.</title>
        <authorList>
            <person name="Goeker M."/>
        </authorList>
    </citation>
    <scope>NUCLEOTIDE SEQUENCE [LARGE SCALE GENOMIC DNA]</scope>
    <source>
        <strain evidence="1 2">DSM 45499</strain>
    </source>
</reference>
<organism evidence="1 2">
    <name type="scientific">Actinophytocola oryzae</name>
    <dbReference type="NCBI Taxonomy" id="502181"/>
    <lineage>
        <taxon>Bacteria</taxon>
        <taxon>Bacillati</taxon>
        <taxon>Actinomycetota</taxon>
        <taxon>Actinomycetes</taxon>
        <taxon>Pseudonocardiales</taxon>
        <taxon>Pseudonocardiaceae</taxon>
    </lineage>
</organism>
<evidence type="ECO:0000313" key="2">
    <source>
        <dbReference type="Proteomes" id="UP000294927"/>
    </source>
</evidence>
<dbReference type="Proteomes" id="UP000294927">
    <property type="component" value="Unassembled WGS sequence"/>
</dbReference>
<name>A0A4V3FU34_9PSEU</name>
<proteinExistence type="predicted"/>
<evidence type="ECO:0000313" key="1">
    <source>
        <dbReference type="EMBL" id="TDV53681.1"/>
    </source>
</evidence>
<keyword evidence="2" id="KW-1185">Reference proteome</keyword>
<accession>A0A4V3FU34</accession>
<sequence length="61" mass="7076">MNNLSQEVVTAEINYRLERARAAALAKEARAATRRDHPSRLRRWLTRPDRTPVRRVTPALP</sequence>